<evidence type="ECO:0000313" key="2">
    <source>
        <dbReference type="Proteomes" id="UP000236735"/>
    </source>
</evidence>
<organism evidence="1 2">
    <name type="scientific">Xylanibacter ruminicola</name>
    <name type="common">Prevotella ruminicola</name>
    <dbReference type="NCBI Taxonomy" id="839"/>
    <lineage>
        <taxon>Bacteria</taxon>
        <taxon>Pseudomonadati</taxon>
        <taxon>Bacteroidota</taxon>
        <taxon>Bacteroidia</taxon>
        <taxon>Bacteroidales</taxon>
        <taxon>Prevotellaceae</taxon>
        <taxon>Xylanibacter</taxon>
    </lineage>
</organism>
<dbReference type="CDD" id="cd00761">
    <property type="entry name" value="Glyco_tranf_GTA_type"/>
    <property type="match status" value="1"/>
</dbReference>
<dbReference type="EMBL" id="FNUV01000004">
    <property type="protein sequence ID" value="SEF83045.1"/>
    <property type="molecule type" value="Genomic_DNA"/>
</dbReference>
<dbReference type="AlphaFoldDB" id="A0A1H5V6P6"/>
<dbReference type="SUPFAM" id="SSF53448">
    <property type="entry name" value="Nucleotide-diphospho-sugar transferases"/>
    <property type="match status" value="1"/>
</dbReference>
<sequence>MQTKVYAPVVIPTLNRYEHFKRCLESLERCTDADKTDIYVGLDYPPSEKYVEGWKKIDAYLSKKEKNNRFRNLYVRRRDHNCGVGREGGNSRLLVNEIQNVYDRYIFSEDDNEFSPNFLSYCNWGLEYFKDDERIIAICGYNLIETPDLKNDVYIYNDAFNAWGAAFLFKRRKRLRSLHDLEKIKKIVDSYPLSIIFNEKVMLASSMLYMIKKNQIFGDTIIQAIEEDKKWCVFPKISKVRNWGHDGSGLHCGSSNQKSFVQLPIDESTTFEPHIEGELYLPEIDQAYRTKYGHHSKLGKIRAISRFLIYKTTGRIIVLRRPQWLRR</sequence>
<proteinExistence type="predicted"/>
<reference evidence="1 2" key="1">
    <citation type="submission" date="2016-10" db="EMBL/GenBank/DDBJ databases">
        <authorList>
            <person name="de Groot N.N."/>
        </authorList>
    </citation>
    <scope>NUCLEOTIDE SEQUENCE [LARGE SCALE GENOMIC DNA]</scope>
    <source>
        <strain evidence="1 2">AR32</strain>
    </source>
</reference>
<accession>A0A1H5V6P6</accession>
<name>A0A1H5V6P6_XYLRU</name>
<dbReference type="RefSeq" id="WP_103915714.1">
    <property type="nucleotide sequence ID" value="NZ_FNUV01000004.1"/>
</dbReference>
<evidence type="ECO:0000313" key="1">
    <source>
        <dbReference type="EMBL" id="SEF83045.1"/>
    </source>
</evidence>
<dbReference type="InterPro" id="IPR029044">
    <property type="entry name" value="Nucleotide-diphossugar_trans"/>
</dbReference>
<evidence type="ECO:0008006" key="3">
    <source>
        <dbReference type="Google" id="ProtNLM"/>
    </source>
</evidence>
<protein>
    <recommendedName>
        <fullName evidence="3">Glycosyl transferase family 2</fullName>
    </recommendedName>
</protein>
<gene>
    <name evidence="1" type="ORF">SAMN05216354_1781</name>
</gene>
<dbReference type="Proteomes" id="UP000236735">
    <property type="component" value="Unassembled WGS sequence"/>
</dbReference>
<dbReference type="Gene3D" id="3.90.550.10">
    <property type="entry name" value="Spore Coat Polysaccharide Biosynthesis Protein SpsA, Chain A"/>
    <property type="match status" value="1"/>
</dbReference>